<dbReference type="SMART" id="SM00857">
    <property type="entry name" value="Resolvase"/>
    <property type="match status" value="1"/>
</dbReference>
<dbReference type="GO" id="GO:0000150">
    <property type="term" value="F:DNA strand exchange activity"/>
    <property type="evidence" value="ECO:0007669"/>
    <property type="project" value="InterPro"/>
</dbReference>
<dbReference type="RefSeq" id="WP_129885806.1">
    <property type="nucleotide sequence ID" value="NZ_CP035758.1"/>
</dbReference>
<protein>
    <submittedName>
        <fullName evidence="4">Recombinase family protein</fullName>
    </submittedName>
</protein>
<dbReference type="Proteomes" id="UP000290365">
    <property type="component" value="Chromosome"/>
</dbReference>
<evidence type="ECO:0000313" key="4">
    <source>
        <dbReference type="EMBL" id="QBD75207.1"/>
    </source>
</evidence>
<dbReference type="OrthoDB" id="9781670at2"/>
<feature type="domain" description="Resolvase/invertase-type recombinase catalytic" evidence="3">
    <location>
        <begin position="17"/>
        <end position="148"/>
    </location>
</feature>
<dbReference type="InterPro" id="IPR050639">
    <property type="entry name" value="SSR_resolvase"/>
</dbReference>
<keyword evidence="5" id="KW-1185">Reference proteome</keyword>
<dbReference type="Pfam" id="PF00239">
    <property type="entry name" value="Resolvase"/>
    <property type="match status" value="1"/>
</dbReference>
<keyword evidence="2" id="KW-0233">DNA recombination</keyword>
<dbReference type="SUPFAM" id="SSF53041">
    <property type="entry name" value="Resolvase-like"/>
    <property type="match status" value="1"/>
</dbReference>
<proteinExistence type="predicted"/>
<keyword evidence="1" id="KW-0238">DNA-binding</keyword>
<dbReference type="PANTHER" id="PTHR30461">
    <property type="entry name" value="DNA-INVERTASE FROM LAMBDOID PROPHAGE"/>
    <property type="match status" value="1"/>
</dbReference>
<reference evidence="4 5" key="1">
    <citation type="submission" date="2019-01" db="EMBL/GenBank/DDBJ databases">
        <title>Ktedonosporobacter rubrisoli SCAWS-G2.</title>
        <authorList>
            <person name="Huang Y."/>
            <person name="Yan B."/>
        </authorList>
    </citation>
    <scope>NUCLEOTIDE SEQUENCE [LARGE SCALE GENOMIC DNA]</scope>
    <source>
        <strain evidence="4 5">SCAWS-G2</strain>
    </source>
</reference>
<dbReference type="PANTHER" id="PTHR30461:SF2">
    <property type="entry name" value="SERINE RECOMBINASE PINE-RELATED"/>
    <property type="match status" value="1"/>
</dbReference>
<sequence length="148" mass="16710">MQHATSQVRTSETSGKRVFLYCRVAVNDATSNAILDRQEAACRAYSTQHGLTVAGVFRDSCGGLRWQDMPEFTRMRKQYLEGEADDVVVIDPSRISRNTKQLFILVQEMAEHGITLFCASGGHRDASKLAVYMPEAEIVRSLFERYSR</sequence>
<evidence type="ECO:0000313" key="5">
    <source>
        <dbReference type="Proteomes" id="UP000290365"/>
    </source>
</evidence>
<dbReference type="InterPro" id="IPR036162">
    <property type="entry name" value="Resolvase-like_N_sf"/>
</dbReference>
<evidence type="ECO:0000259" key="3">
    <source>
        <dbReference type="PROSITE" id="PS51736"/>
    </source>
</evidence>
<dbReference type="PROSITE" id="PS51736">
    <property type="entry name" value="RECOMBINASES_3"/>
    <property type="match status" value="1"/>
</dbReference>
<dbReference type="AlphaFoldDB" id="A0A4P6JJB3"/>
<dbReference type="Gene3D" id="3.40.50.1390">
    <property type="entry name" value="Resolvase, N-terminal catalytic domain"/>
    <property type="match status" value="1"/>
</dbReference>
<name>A0A4P6JJB3_KTERU</name>
<gene>
    <name evidence="4" type="ORF">EPA93_04035</name>
</gene>
<evidence type="ECO:0000256" key="2">
    <source>
        <dbReference type="ARBA" id="ARBA00023172"/>
    </source>
</evidence>
<accession>A0A4P6JJB3</accession>
<dbReference type="InterPro" id="IPR006119">
    <property type="entry name" value="Resolv_N"/>
</dbReference>
<organism evidence="4 5">
    <name type="scientific">Ktedonosporobacter rubrisoli</name>
    <dbReference type="NCBI Taxonomy" id="2509675"/>
    <lineage>
        <taxon>Bacteria</taxon>
        <taxon>Bacillati</taxon>
        <taxon>Chloroflexota</taxon>
        <taxon>Ktedonobacteria</taxon>
        <taxon>Ktedonobacterales</taxon>
        <taxon>Ktedonosporobacteraceae</taxon>
        <taxon>Ktedonosporobacter</taxon>
    </lineage>
</organism>
<dbReference type="EMBL" id="CP035758">
    <property type="protein sequence ID" value="QBD75207.1"/>
    <property type="molecule type" value="Genomic_DNA"/>
</dbReference>
<evidence type="ECO:0000256" key="1">
    <source>
        <dbReference type="ARBA" id="ARBA00023125"/>
    </source>
</evidence>
<dbReference type="GO" id="GO:0003677">
    <property type="term" value="F:DNA binding"/>
    <property type="evidence" value="ECO:0007669"/>
    <property type="project" value="UniProtKB-KW"/>
</dbReference>
<dbReference type="CDD" id="cd00338">
    <property type="entry name" value="Ser_Recombinase"/>
    <property type="match status" value="1"/>
</dbReference>
<dbReference type="KEGG" id="kbs:EPA93_04035"/>